<proteinExistence type="predicted"/>
<dbReference type="AlphaFoldDB" id="A0A4U0X878"/>
<dbReference type="OrthoDB" id="4097086at2759"/>
<dbReference type="EMBL" id="NAJN01000578">
    <property type="protein sequence ID" value="TKA71303.1"/>
    <property type="molecule type" value="Genomic_DNA"/>
</dbReference>
<feature type="region of interest" description="Disordered" evidence="2">
    <location>
        <begin position="143"/>
        <end position="200"/>
    </location>
</feature>
<evidence type="ECO:0000259" key="3">
    <source>
        <dbReference type="Pfam" id="PF13257"/>
    </source>
</evidence>
<sequence>MSLTESPQKKNGSSVSFAVQATRNGSPQRRALAPSHIDNLKVARENTASPTGPTDTCFLTALAAQERRVLELKEELHRAELDLQRLKKRWASHEATTKRNDVLRVQQLRPLETATLNIEYTEDDSDGSSAWLQKEMERRKALLSGAKSSHRKVFSGSRNTRALSLLSPDQAAPNPPCPQRYQDRPKRPTPISRTSTTSDLTAELADALRDSNDDRSMPREDLLRTGKQMATDFKDGLWTFIEDLRQATVGDEGVNGMQPTYHDENKFQFWTTYKARYADKTKRRRSLNRHWRLILEREWVGCTKASGGTEDHQGDQAVAIIETVISSVYQLNWKLGCPADKYQLERRHASSTRFDKR</sequence>
<feature type="compositionally biased region" description="Polar residues" evidence="2">
    <location>
        <begin position="1"/>
        <end position="27"/>
    </location>
</feature>
<evidence type="ECO:0000313" key="4">
    <source>
        <dbReference type="EMBL" id="TKA71303.1"/>
    </source>
</evidence>
<feature type="region of interest" description="Disordered" evidence="2">
    <location>
        <begin position="1"/>
        <end position="34"/>
    </location>
</feature>
<feature type="domain" description="DUF4048" evidence="3">
    <location>
        <begin position="160"/>
        <end position="272"/>
    </location>
</feature>
<keyword evidence="5" id="KW-1185">Reference proteome</keyword>
<protein>
    <recommendedName>
        <fullName evidence="3">DUF4048 domain-containing protein</fullName>
    </recommendedName>
</protein>
<keyword evidence="1" id="KW-0175">Coiled coil</keyword>
<gene>
    <name evidence="4" type="ORF">B0A49_06060</name>
</gene>
<evidence type="ECO:0000256" key="2">
    <source>
        <dbReference type="SAM" id="MobiDB-lite"/>
    </source>
</evidence>
<accession>A0A4U0X878</accession>
<dbReference type="InterPro" id="IPR025122">
    <property type="entry name" value="DUF4048"/>
</dbReference>
<organism evidence="4 5">
    <name type="scientific">Cryomyces minteri</name>
    <dbReference type="NCBI Taxonomy" id="331657"/>
    <lineage>
        <taxon>Eukaryota</taxon>
        <taxon>Fungi</taxon>
        <taxon>Dikarya</taxon>
        <taxon>Ascomycota</taxon>
        <taxon>Pezizomycotina</taxon>
        <taxon>Dothideomycetes</taxon>
        <taxon>Dothideomycetes incertae sedis</taxon>
        <taxon>Cryomyces</taxon>
    </lineage>
</organism>
<name>A0A4U0X878_9PEZI</name>
<dbReference type="Proteomes" id="UP000308768">
    <property type="component" value="Unassembled WGS sequence"/>
</dbReference>
<evidence type="ECO:0000256" key="1">
    <source>
        <dbReference type="SAM" id="Coils"/>
    </source>
</evidence>
<reference evidence="4 5" key="1">
    <citation type="submission" date="2017-03" db="EMBL/GenBank/DDBJ databases">
        <title>Genomes of endolithic fungi from Antarctica.</title>
        <authorList>
            <person name="Coleine C."/>
            <person name="Masonjones S."/>
            <person name="Stajich J.E."/>
        </authorList>
    </citation>
    <scope>NUCLEOTIDE SEQUENCE [LARGE SCALE GENOMIC DNA]</scope>
    <source>
        <strain evidence="4 5">CCFEE 5187</strain>
    </source>
</reference>
<feature type="compositionally biased region" description="Low complexity" evidence="2">
    <location>
        <begin position="189"/>
        <end position="198"/>
    </location>
</feature>
<dbReference type="Pfam" id="PF13257">
    <property type="entry name" value="DUF4048"/>
    <property type="match status" value="1"/>
</dbReference>
<feature type="coiled-coil region" evidence="1">
    <location>
        <begin position="62"/>
        <end position="96"/>
    </location>
</feature>
<evidence type="ECO:0000313" key="5">
    <source>
        <dbReference type="Proteomes" id="UP000308768"/>
    </source>
</evidence>
<comment type="caution">
    <text evidence="4">The sequence shown here is derived from an EMBL/GenBank/DDBJ whole genome shotgun (WGS) entry which is preliminary data.</text>
</comment>